<keyword evidence="1" id="KW-0472">Membrane</keyword>
<evidence type="ECO:0000313" key="2">
    <source>
        <dbReference type="EMBL" id="QHT14674.1"/>
    </source>
</evidence>
<dbReference type="EMBL" id="MN739587">
    <property type="protein sequence ID" value="QHT14674.1"/>
    <property type="molecule type" value="Genomic_DNA"/>
</dbReference>
<feature type="transmembrane region" description="Helical" evidence="1">
    <location>
        <begin position="12"/>
        <end position="40"/>
    </location>
</feature>
<reference evidence="2" key="1">
    <citation type="journal article" date="2020" name="Nature">
        <title>Giant virus diversity and host interactions through global metagenomics.</title>
        <authorList>
            <person name="Schulz F."/>
            <person name="Roux S."/>
            <person name="Paez-Espino D."/>
            <person name="Jungbluth S."/>
            <person name="Walsh D.A."/>
            <person name="Denef V.J."/>
            <person name="McMahon K.D."/>
            <person name="Konstantinidis K.T."/>
            <person name="Eloe-Fadrosh E.A."/>
            <person name="Kyrpides N.C."/>
            <person name="Woyke T."/>
        </authorList>
    </citation>
    <scope>NUCLEOTIDE SEQUENCE</scope>
    <source>
        <strain evidence="2">GVMAG-M-3300023174-141</strain>
    </source>
</reference>
<sequence>MTPLLCFTSTFFATNVIVGLYLGYNVYALLFFILMCTSLINHSTYHPTIHTIDRMAIISVGIYGAYMMYQKQMWDLYFSNALIVFSFLFCVVMYEYGGRVQQFCFDPNPFVSLFYHACMHLFGSVSHHFIMLG</sequence>
<keyword evidence="1" id="KW-0812">Transmembrane</keyword>
<accession>A0A6C0DER2</accession>
<feature type="transmembrane region" description="Helical" evidence="1">
    <location>
        <begin position="52"/>
        <end position="69"/>
    </location>
</feature>
<feature type="transmembrane region" description="Helical" evidence="1">
    <location>
        <begin position="114"/>
        <end position="132"/>
    </location>
</feature>
<organism evidence="2">
    <name type="scientific">viral metagenome</name>
    <dbReference type="NCBI Taxonomy" id="1070528"/>
    <lineage>
        <taxon>unclassified sequences</taxon>
        <taxon>metagenomes</taxon>
        <taxon>organismal metagenomes</taxon>
    </lineage>
</organism>
<name>A0A6C0DER2_9ZZZZ</name>
<dbReference type="AlphaFoldDB" id="A0A6C0DER2"/>
<keyword evidence="1" id="KW-1133">Transmembrane helix</keyword>
<evidence type="ECO:0000256" key="1">
    <source>
        <dbReference type="SAM" id="Phobius"/>
    </source>
</evidence>
<protein>
    <submittedName>
        <fullName evidence="2">Uncharacterized protein</fullName>
    </submittedName>
</protein>
<feature type="transmembrane region" description="Helical" evidence="1">
    <location>
        <begin position="76"/>
        <end position="94"/>
    </location>
</feature>
<proteinExistence type="predicted"/>